<evidence type="ECO:0000313" key="2">
    <source>
        <dbReference type="EMBL" id="MBP2111747.1"/>
    </source>
</evidence>
<dbReference type="PANTHER" id="PTHR43685">
    <property type="entry name" value="GLYCOSYLTRANSFERASE"/>
    <property type="match status" value="1"/>
</dbReference>
<dbReference type="InterPro" id="IPR050834">
    <property type="entry name" value="Glycosyltransf_2"/>
</dbReference>
<dbReference type="PANTHER" id="PTHR43685:SF2">
    <property type="entry name" value="GLYCOSYLTRANSFERASE 2-LIKE DOMAIN-CONTAINING PROTEIN"/>
    <property type="match status" value="1"/>
</dbReference>
<organism evidence="2 3">
    <name type="scientific">Paenibacillus silagei</name>
    <dbReference type="NCBI Taxonomy" id="1670801"/>
    <lineage>
        <taxon>Bacteria</taxon>
        <taxon>Bacillati</taxon>
        <taxon>Bacillota</taxon>
        <taxon>Bacilli</taxon>
        <taxon>Bacillales</taxon>
        <taxon>Paenibacillaceae</taxon>
        <taxon>Paenibacillus</taxon>
    </lineage>
</organism>
<keyword evidence="3" id="KW-1185">Reference proteome</keyword>
<accession>A0ABS4NR02</accession>
<name>A0ABS4NR02_9BACL</name>
<protein>
    <submittedName>
        <fullName evidence="2">Glycosyltransferase involved in cell wall biosynthesis</fullName>
    </submittedName>
</protein>
<dbReference type="Gene3D" id="3.90.550.10">
    <property type="entry name" value="Spore Coat Polysaccharide Biosynthesis Protein SpsA, Chain A"/>
    <property type="match status" value="1"/>
</dbReference>
<comment type="caution">
    <text evidence="2">The sequence shown here is derived from an EMBL/GenBank/DDBJ whole genome shotgun (WGS) entry which is preliminary data.</text>
</comment>
<dbReference type="Proteomes" id="UP000773462">
    <property type="component" value="Unassembled WGS sequence"/>
</dbReference>
<dbReference type="SUPFAM" id="SSF53448">
    <property type="entry name" value="Nucleotide-diphospho-sugar transferases"/>
    <property type="match status" value="1"/>
</dbReference>
<gene>
    <name evidence="2" type="ORF">J2Z70_001888</name>
</gene>
<dbReference type="InterPro" id="IPR029044">
    <property type="entry name" value="Nucleotide-diphossugar_trans"/>
</dbReference>
<dbReference type="RefSeq" id="WP_209871912.1">
    <property type="nucleotide sequence ID" value="NZ_JAGGLV010000005.1"/>
</dbReference>
<proteinExistence type="predicted"/>
<dbReference type="CDD" id="cd00761">
    <property type="entry name" value="Glyco_tranf_GTA_type"/>
    <property type="match status" value="1"/>
</dbReference>
<sequence length="258" mass="30646">MPKVTIIMTSYNKAAYVAKSIESILNQTLTDFEFYLMDDNSNEETLKVIEPYLKDKRIKFFRSDTETLQQRVEKVRYSALINQALYQAKGEYISYATDDNCYRNTRLEQMVDYLEENPAVMIAYSASLVNYLNEHNEVTRSQLRPAKKIVSVAPCVIDHCSILHRSSILPVIHDKFGSYWDENPEFYRIGDGRFFWRLNQFWDFYPVDEVLDDNYITELSIHYQLQHQEKSQFIQMLPPQRTCKELREELKSIQQQKK</sequence>
<dbReference type="InterPro" id="IPR001173">
    <property type="entry name" value="Glyco_trans_2-like"/>
</dbReference>
<dbReference type="EMBL" id="JAGGLV010000005">
    <property type="protein sequence ID" value="MBP2111747.1"/>
    <property type="molecule type" value="Genomic_DNA"/>
</dbReference>
<feature type="domain" description="Glycosyltransferase 2-like" evidence="1">
    <location>
        <begin position="5"/>
        <end position="167"/>
    </location>
</feature>
<reference evidence="2 3" key="1">
    <citation type="submission" date="2021-03" db="EMBL/GenBank/DDBJ databases">
        <title>Genomic Encyclopedia of Type Strains, Phase IV (KMG-IV): sequencing the most valuable type-strain genomes for metagenomic binning, comparative biology and taxonomic classification.</title>
        <authorList>
            <person name="Goeker M."/>
        </authorList>
    </citation>
    <scope>NUCLEOTIDE SEQUENCE [LARGE SCALE GENOMIC DNA]</scope>
    <source>
        <strain evidence="2 3">DSM 101953</strain>
    </source>
</reference>
<evidence type="ECO:0000313" key="3">
    <source>
        <dbReference type="Proteomes" id="UP000773462"/>
    </source>
</evidence>
<dbReference type="Pfam" id="PF00535">
    <property type="entry name" value="Glycos_transf_2"/>
    <property type="match status" value="1"/>
</dbReference>
<evidence type="ECO:0000259" key="1">
    <source>
        <dbReference type="Pfam" id="PF00535"/>
    </source>
</evidence>